<evidence type="ECO:0000313" key="3">
    <source>
        <dbReference type="Proteomes" id="UP001482154"/>
    </source>
</evidence>
<keyword evidence="1" id="KW-0812">Transmembrane</keyword>
<keyword evidence="1" id="KW-0472">Membrane</keyword>
<reference evidence="2 3" key="1">
    <citation type="submission" date="2024-04" db="EMBL/GenBank/DDBJ databases">
        <title>Human intestinal bacterial collection.</title>
        <authorList>
            <person name="Pauvert C."/>
            <person name="Hitch T.C.A."/>
            <person name="Clavel T."/>
        </authorList>
    </citation>
    <scope>NUCLEOTIDE SEQUENCE [LARGE SCALE GENOMIC DNA]</scope>
    <source>
        <strain evidence="2 3">CLA-AA-H249</strain>
    </source>
</reference>
<name>A0ABV1IWL8_9FIRM</name>
<feature type="transmembrane region" description="Helical" evidence="1">
    <location>
        <begin position="103"/>
        <end position="122"/>
    </location>
</feature>
<comment type="caution">
    <text evidence="2">The sequence shown here is derived from an EMBL/GenBank/DDBJ whole genome shotgun (WGS) entry which is preliminary data.</text>
</comment>
<evidence type="ECO:0000256" key="1">
    <source>
        <dbReference type="SAM" id="Phobius"/>
    </source>
</evidence>
<proteinExistence type="predicted"/>
<feature type="transmembrane region" description="Helical" evidence="1">
    <location>
        <begin position="214"/>
        <end position="235"/>
    </location>
</feature>
<gene>
    <name evidence="2" type="ORF">AAAU51_10585</name>
</gene>
<evidence type="ECO:0000313" key="2">
    <source>
        <dbReference type="EMBL" id="MEQ2711614.1"/>
    </source>
</evidence>
<dbReference type="RefSeq" id="WP_242852163.1">
    <property type="nucleotide sequence ID" value="NZ_JAOQJG010000008.1"/>
</dbReference>
<feature type="transmembrane region" description="Helical" evidence="1">
    <location>
        <begin position="247"/>
        <end position="267"/>
    </location>
</feature>
<sequence length="290" mass="31217">MANFCTKCGRKLINGQPCICTQQNAEDTQENAYQSETAQAESQQTQQQYTNYEEINYEGPASEQNQSDVAAMTKNFFTQALEMIKHPSTGFASSVADENSKNGLILMGIQALLAGLYLYVFVQKIVSTALNGVSSFLGVSRYVGQTPSFGQFFGYGVILSIVVSLIISGVILGLMNAMGHAKINWFQACQIVGMRSLGSILALILAILGLLLGMYQFAVLIVLVGSVLTFIYSMVAMMSYPGVNKNAVAYIALIVEIVGAIVAYFIMKEFVFSALGSAAGSATNFLSNIL</sequence>
<dbReference type="EMBL" id="JBBNIN010000016">
    <property type="protein sequence ID" value="MEQ2711614.1"/>
    <property type="molecule type" value="Genomic_DNA"/>
</dbReference>
<keyword evidence="3" id="KW-1185">Reference proteome</keyword>
<keyword evidence="1" id="KW-1133">Transmembrane helix</keyword>
<dbReference type="Proteomes" id="UP001482154">
    <property type="component" value="Unassembled WGS sequence"/>
</dbReference>
<feature type="transmembrane region" description="Helical" evidence="1">
    <location>
        <begin position="186"/>
        <end position="208"/>
    </location>
</feature>
<feature type="transmembrane region" description="Helical" evidence="1">
    <location>
        <begin position="152"/>
        <end position="174"/>
    </location>
</feature>
<protein>
    <submittedName>
        <fullName evidence="2">Uncharacterized protein</fullName>
    </submittedName>
</protein>
<organism evidence="2 3">
    <name type="scientific">Anaerostipes amylophilus</name>
    <dbReference type="NCBI Taxonomy" id="2981779"/>
    <lineage>
        <taxon>Bacteria</taxon>
        <taxon>Bacillati</taxon>
        <taxon>Bacillota</taxon>
        <taxon>Clostridia</taxon>
        <taxon>Lachnospirales</taxon>
        <taxon>Lachnospiraceae</taxon>
        <taxon>Anaerostipes</taxon>
    </lineage>
</organism>
<accession>A0ABV1IWL8</accession>